<feature type="compositionally biased region" description="Low complexity" evidence="1">
    <location>
        <begin position="114"/>
        <end position="153"/>
    </location>
</feature>
<protein>
    <submittedName>
        <fullName evidence="2">Uncharacterized protein</fullName>
    </submittedName>
</protein>
<feature type="region of interest" description="Disordered" evidence="1">
    <location>
        <begin position="41"/>
        <end position="153"/>
    </location>
</feature>
<feature type="compositionally biased region" description="Low complexity" evidence="1">
    <location>
        <begin position="41"/>
        <end position="58"/>
    </location>
</feature>
<evidence type="ECO:0000313" key="3">
    <source>
        <dbReference type="Proteomes" id="UP001243330"/>
    </source>
</evidence>
<organism evidence="2 3">
    <name type="scientific">Colletotrichum chrysophilum</name>
    <dbReference type="NCBI Taxonomy" id="1836956"/>
    <lineage>
        <taxon>Eukaryota</taxon>
        <taxon>Fungi</taxon>
        <taxon>Dikarya</taxon>
        <taxon>Ascomycota</taxon>
        <taxon>Pezizomycotina</taxon>
        <taxon>Sordariomycetes</taxon>
        <taxon>Hypocreomycetidae</taxon>
        <taxon>Glomerellales</taxon>
        <taxon>Glomerellaceae</taxon>
        <taxon>Colletotrichum</taxon>
        <taxon>Colletotrichum gloeosporioides species complex</taxon>
    </lineage>
</organism>
<dbReference type="EMBL" id="JAQOWY010000004">
    <property type="protein sequence ID" value="KAK1856854.1"/>
    <property type="molecule type" value="Genomic_DNA"/>
</dbReference>
<reference evidence="2" key="1">
    <citation type="submission" date="2023-01" db="EMBL/GenBank/DDBJ databases">
        <title>Colletotrichum chrysophilum M932 genome sequence.</title>
        <authorList>
            <person name="Baroncelli R."/>
        </authorList>
    </citation>
    <scope>NUCLEOTIDE SEQUENCE</scope>
    <source>
        <strain evidence="2">M932</strain>
    </source>
</reference>
<name>A0AAD9B138_9PEZI</name>
<proteinExistence type="predicted"/>
<keyword evidence="3" id="KW-1185">Reference proteome</keyword>
<evidence type="ECO:0000256" key="1">
    <source>
        <dbReference type="SAM" id="MobiDB-lite"/>
    </source>
</evidence>
<dbReference type="Proteomes" id="UP001243330">
    <property type="component" value="Unassembled WGS sequence"/>
</dbReference>
<comment type="caution">
    <text evidence="2">The sequence shown here is derived from an EMBL/GenBank/DDBJ whole genome shotgun (WGS) entry which is preliminary data.</text>
</comment>
<feature type="compositionally biased region" description="Low complexity" evidence="1">
    <location>
        <begin position="76"/>
        <end position="107"/>
    </location>
</feature>
<sequence length="153" mass="16256">MMGLKQKLFCQTKHQTCDPSTCSSQNSPYRLVSQASRWARRAVPTPLARRPARPRTLPSMASLATPPPATEPAPTSPATVTARVRARRTTSSTTPMTPSSRLTTLPAAAPPARSPASPLRSRPRTTISTTTRGSPSTTTAPPTRRSLTASGLP</sequence>
<accession>A0AAD9B138</accession>
<evidence type="ECO:0000313" key="2">
    <source>
        <dbReference type="EMBL" id="KAK1856854.1"/>
    </source>
</evidence>
<dbReference type="AlphaFoldDB" id="A0AAD9B138"/>
<feature type="compositionally biased region" description="Pro residues" evidence="1">
    <location>
        <begin position="65"/>
        <end position="75"/>
    </location>
</feature>
<gene>
    <name evidence="2" type="ORF">CCHR01_00416</name>
</gene>